<evidence type="ECO:0000313" key="2">
    <source>
        <dbReference type="EMBL" id="MFC0849899.1"/>
    </source>
</evidence>
<feature type="chain" id="PRO_5045691017" evidence="1">
    <location>
        <begin position="26"/>
        <end position="369"/>
    </location>
</feature>
<reference evidence="2 3" key="1">
    <citation type="submission" date="2024-09" db="EMBL/GenBank/DDBJ databases">
        <authorList>
            <person name="Sun Q."/>
            <person name="Mori K."/>
        </authorList>
    </citation>
    <scope>NUCLEOTIDE SEQUENCE [LARGE SCALE GENOMIC DNA]</scope>
    <source>
        <strain evidence="2 3">JCM 4557</strain>
    </source>
</reference>
<dbReference type="GO" id="GO:0016787">
    <property type="term" value="F:hydrolase activity"/>
    <property type="evidence" value="ECO:0007669"/>
    <property type="project" value="UniProtKB-KW"/>
</dbReference>
<dbReference type="Proteomes" id="UP001589887">
    <property type="component" value="Unassembled WGS sequence"/>
</dbReference>
<name>A0ABV6TVT2_9ACTN</name>
<organism evidence="2 3">
    <name type="scientific">Streptomyces noboritoensis</name>
    <dbReference type="NCBI Taxonomy" id="67337"/>
    <lineage>
        <taxon>Bacteria</taxon>
        <taxon>Bacillati</taxon>
        <taxon>Actinomycetota</taxon>
        <taxon>Actinomycetes</taxon>
        <taxon>Kitasatosporales</taxon>
        <taxon>Streptomycetaceae</taxon>
        <taxon>Streptomyces</taxon>
    </lineage>
</organism>
<dbReference type="PANTHER" id="PTHR48098:SF1">
    <property type="entry name" value="DIACYLGLYCEROL ACYLTRANSFERASE_MYCOLYLTRANSFERASE AG85A"/>
    <property type="match status" value="1"/>
</dbReference>
<feature type="signal peptide" evidence="1">
    <location>
        <begin position="1"/>
        <end position="25"/>
    </location>
</feature>
<gene>
    <name evidence="2" type="ORF">ACFH04_40195</name>
</gene>
<evidence type="ECO:0000313" key="3">
    <source>
        <dbReference type="Proteomes" id="UP001589887"/>
    </source>
</evidence>
<keyword evidence="3" id="KW-1185">Reference proteome</keyword>
<dbReference type="PANTHER" id="PTHR48098">
    <property type="entry name" value="ENTEROCHELIN ESTERASE-RELATED"/>
    <property type="match status" value="1"/>
</dbReference>
<sequence length="369" mass="38845">MLAATAALALGVPAAGAGAAAPAPAATALPALPQPNSHGLTLKSWSAVAGYGGRMADATFTTGAVFTPRGGTPWISPVQVPVTVRIHLPVGYGSDPARRYPVLYLLHGGGGDFQQWSRSDSGNVAATLAGTAFDGIVVMPEGGRAGWYSDWAGHTDGHFAPRWETFHVEQLLPWIDANFATVKDRSGRAIAGASMGGYGALRYGGRHPELFSAVGAFSGGTDLYQANAQKTIADSLWQAGAAIGWTGLLNPFFRVTGDTLYRMETVFGPQNDWPSVTPVSLALNDAYNSFNGKLALYSGGANGTGETDVHGWNRTLHENLDSRSTQHRYCTGPGEHSYQYWTGELKDFVALAYGTAPAQCPNGWGSPAR</sequence>
<comment type="caution">
    <text evidence="2">The sequence shown here is derived from an EMBL/GenBank/DDBJ whole genome shotgun (WGS) entry which is preliminary data.</text>
</comment>
<evidence type="ECO:0000256" key="1">
    <source>
        <dbReference type="SAM" id="SignalP"/>
    </source>
</evidence>
<dbReference type="InterPro" id="IPR050583">
    <property type="entry name" value="Mycobacterial_A85_antigen"/>
</dbReference>
<protein>
    <submittedName>
        <fullName evidence="2">Alpha/beta hydrolase</fullName>
    </submittedName>
</protein>
<keyword evidence="2" id="KW-0378">Hydrolase</keyword>
<keyword evidence="1" id="KW-0732">Signal</keyword>
<dbReference type="InterPro" id="IPR000801">
    <property type="entry name" value="Esterase-like"/>
</dbReference>
<dbReference type="Gene3D" id="3.40.50.1820">
    <property type="entry name" value="alpha/beta hydrolase"/>
    <property type="match status" value="1"/>
</dbReference>
<dbReference type="EMBL" id="JBHMQV010000009">
    <property type="protein sequence ID" value="MFC0849899.1"/>
    <property type="molecule type" value="Genomic_DNA"/>
</dbReference>
<dbReference type="InterPro" id="IPR029058">
    <property type="entry name" value="AB_hydrolase_fold"/>
</dbReference>
<dbReference type="SUPFAM" id="SSF53474">
    <property type="entry name" value="alpha/beta-Hydrolases"/>
    <property type="match status" value="1"/>
</dbReference>
<dbReference type="RefSeq" id="WP_394323883.1">
    <property type="nucleotide sequence ID" value="NZ_JBHMQV010000009.1"/>
</dbReference>
<dbReference type="Pfam" id="PF00756">
    <property type="entry name" value="Esterase"/>
    <property type="match status" value="1"/>
</dbReference>
<accession>A0ABV6TVT2</accession>
<proteinExistence type="predicted"/>